<gene>
    <name evidence="2" type="ORF">TVY486_1100580</name>
</gene>
<proteinExistence type="predicted"/>
<dbReference type="AlphaFoldDB" id="G0U9U2"/>
<organism evidence="2">
    <name type="scientific">Trypanosoma vivax (strain Y486)</name>
    <dbReference type="NCBI Taxonomy" id="1055687"/>
    <lineage>
        <taxon>Eukaryota</taxon>
        <taxon>Discoba</taxon>
        <taxon>Euglenozoa</taxon>
        <taxon>Kinetoplastea</taxon>
        <taxon>Metakinetoplastina</taxon>
        <taxon>Trypanosomatida</taxon>
        <taxon>Trypanosomatidae</taxon>
        <taxon>Trypanosoma</taxon>
        <taxon>Duttonella</taxon>
    </lineage>
</organism>
<dbReference type="EMBL" id="HE573027">
    <property type="protein sequence ID" value="CCC52573.1"/>
    <property type="molecule type" value="Genomic_DNA"/>
</dbReference>
<dbReference type="VEuPathDB" id="TriTrypDB:TvY486_1100580"/>
<evidence type="ECO:0000256" key="1">
    <source>
        <dbReference type="SAM" id="MobiDB-lite"/>
    </source>
</evidence>
<feature type="region of interest" description="Disordered" evidence="1">
    <location>
        <begin position="1"/>
        <end position="23"/>
    </location>
</feature>
<evidence type="ECO:0000313" key="2">
    <source>
        <dbReference type="EMBL" id="CCC52573.1"/>
    </source>
</evidence>
<protein>
    <submittedName>
        <fullName evidence="2">Uncharacterized protein</fullName>
    </submittedName>
</protein>
<sequence length="260" mass="29628">MDDPQVSSYVNDYGDNGFAESQETPHNQYENAYDTQKIAFHGVRDSVRRIEELTSTVSHAIDALYTKEGSPLSSSIEHALVNISREEQSLFSNIYTHTPKKDRKGKTLANSSSRSIDRVNDIQVNGHTGQFCSFDNSVSRIVIDPNVPLRMPFNMQCTSEHFKKGKINGHYHDLFFGNPEAFVFSPPENNKRKELEKIQAEKLLWKKKFVRPPREQTVFALKTVKVSKDFIPSCAAVDHSAVREQLKKRPTSSVKYLKFS</sequence>
<reference evidence="2" key="1">
    <citation type="journal article" date="2012" name="Proc. Natl. Acad. Sci. U.S.A.">
        <title>Antigenic diversity is generated by distinct evolutionary mechanisms in African trypanosome species.</title>
        <authorList>
            <person name="Jackson A.P."/>
            <person name="Berry A."/>
            <person name="Aslett M."/>
            <person name="Allison H.C."/>
            <person name="Burton P."/>
            <person name="Vavrova-Anderson J."/>
            <person name="Brown R."/>
            <person name="Browne H."/>
            <person name="Corton N."/>
            <person name="Hauser H."/>
            <person name="Gamble J."/>
            <person name="Gilderthorp R."/>
            <person name="Marcello L."/>
            <person name="McQuillan J."/>
            <person name="Otto T.D."/>
            <person name="Quail M.A."/>
            <person name="Sanders M.J."/>
            <person name="van Tonder A."/>
            <person name="Ginger M.L."/>
            <person name="Field M.C."/>
            <person name="Barry J.D."/>
            <person name="Hertz-Fowler C."/>
            <person name="Berriman M."/>
        </authorList>
    </citation>
    <scope>NUCLEOTIDE SEQUENCE</scope>
    <source>
        <strain evidence="2">Y486</strain>
    </source>
</reference>
<dbReference type="OMA" id="QKKPMRV"/>
<name>G0U9U2_TRYVY</name>
<feature type="compositionally biased region" description="Polar residues" evidence="1">
    <location>
        <begin position="1"/>
        <end position="10"/>
    </location>
</feature>
<accession>G0U9U2</accession>